<feature type="compositionally biased region" description="Basic and acidic residues" evidence="1">
    <location>
        <begin position="891"/>
        <end position="901"/>
    </location>
</feature>
<evidence type="ECO:0000313" key="2">
    <source>
        <dbReference type="EMBL" id="EFN84198.1"/>
    </source>
</evidence>
<feature type="region of interest" description="Disordered" evidence="1">
    <location>
        <begin position="297"/>
        <end position="320"/>
    </location>
</feature>
<feature type="region of interest" description="Disordered" evidence="1">
    <location>
        <begin position="1251"/>
        <end position="1284"/>
    </location>
</feature>
<dbReference type="STRING" id="610380.E2BJ48"/>
<feature type="region of interest" description="Disordered" evidence="1">
    <location>
        <begin position="1061"/>
        <end position="1089"/>
    </location>
</feature>
<feature type="compositionally biased region" description="Basic and acidic residues" evidence="1">
    <location>
        <begin position="254"/>
        <end position="266"/>
    </location>
</feature>
<keyword evidence="3" id="KW-1185">Reference proteome</keyword>
<dbReference type="OMA" id="NNANCTC"/>
<dbReference type="InParanoid" id="E2BJ48"/>
<name>E2BJ48_HARSA</name>
<sequence length="1345" mass="150321">MQPRHGAVPPTRVTSLRRMSQASLSTYCCSETGCDAKKYRLPFYRAHRVCQENANSTFIKRKRGRAQRGTQPFASTEFLIEPIFKASALGTVVTAFDLEKYGPYIDKIRALFVPSLEYRIRSLLREFVYSADSRSAERFPRFKRFVDAIATWKDPLDKVVEYDVSTMGEVIGSIANCALKDDLISCLLDSTVLHHRLSKICRELDALGIDDNILRSLNVWNSMNERFYRASHDRFMNPDIVAARNANSRVAATRRDVERPVGREKVAGSSTRSDVYYDGSTRPTALDYRTRKRRQVLLDSNRRLPRRAKGHRNHQVYPGSQRDNIDRVCEFHGERPHVGESKKTRSASRLKVIVRKMYLEDCGCPTLSRPVVTRRLPVPCKPNDLIGRIFEAEPSLAESCLILMRRKFQANVSSVCSCLNDVLGRLNVETSRLITLYLSCEIRPGYISFKLKTDGAGSAHKYLFVARIPICQNVHKRTAISRDSAATKATDEVEGLKRSGRCEDNASFNDLYETLRNIDEKCSERKVVHDNAPERDCELATSSPEESSEKIVETAHVTSYSGDPEERNEEHGEALDSSVIDRGESRLNGRIKEKRIPEADDSVAKNDESAQLASCADCACLPSEDSAERKLRSDEVEGIFSKDPDRSSSRSAELDKRGDWTCSSKESDSRSADCSRITSSSVGTFAQNSEHDKQLVELSCNRFSDDAIQVQVDERSREADADSLNSATVAAIGCDSNCRCGYDDFIDITVVDDTAEEDDTRLALETLRDNPNAAQPRSAIRRGPTKVLSRNNDSLTTSVRTSRLKVSSKGINVDVSYPRSRLASAGDESTSSAVTNGKDLPAPPEGDAASANMDESVCRTPGGTQRGFSRPLKRRAVSKARLRSNAHPRHPRAETRADPRAGDCFASLASDTSHSFRSPATSEAWRDASGRSRESRKLRLRYVRASSSNGVRNVTSVTTIRYRATPREARDGRPAFATDRLRESVGRSVRWMKSLIRGKLAEGELLERQRVRTTRTFRGCEQGETGGDIAGRTTAERYVGQGYCVTPCSNSHCRGRGYTTTRVESSDVTLPRRRNRGKERSEGGMKLRDRRLAGGSEVLSSFSSIDTTYTRSYDLLTLAAEDWQARRLDDGSDRRHLGRGAAEDERGLVSRSKHCHGRDCGNHEKSRAISSRSAVMSLADDVSARHLEPGASKRRRATLGGERERDRRASEKRQHPAGRCGDRRKKPIGYAAGEFSELSWSSFIRMNEARDARARGRSHGASKSRNASGLSPLGKNRETLDGDTEMDRLRRRRAFALSTDTCHDLESTLSRYVQLCRNVKRSLMKMLWLDDIHEVSTTATRGSDS</sequence>
<dbReference type="OrthoDB" id="7555145at2759"/>
<reference evidence="2 3" key="1">
    <citation type="journal article" date="2010" name="Science">
        <title>Genomic comparison of the ants Camponotus floridanus and Harpegnathos saltator.</title>
        <authorList>
            <person name="Bonasio R."/>
            <person name="Zhang G."/>
            <person name="Ye C."/>
            <person name="Mutti N.S."/>
            <person name="Fang X."/>
            <person name="Qin N."/>
            <person name="Donahue G."/>
            <person name="Yang P."/>
            <person name="Li Q."/>
            <person name="Li C."/>
            <person name="Zhang P."/>
            <person name="Huang Z."/>
            <person name="Berger S.L."/>
            <person name="Reinberg D."/>
            <person name="Wang J."/>
            <person name="Liebig J."/>
        </authorList>
    </citation>
    <scope>NUCLEOTIDE SEQUENCE [LARGE SCALE GENOMIC DNA]</scope>
    <source>
        <strain evidence="2 3">R22 G/1</strain>
    </source>
</reference>
<feature type="region of interest" description="Disordered" evidence="1">
    <location>
        <begin position="533"/>
        <end position="606"/>
    </location>
</feature>
<feature type="compositionally biased region" description="Basic and acidic residues" evidence="1">
    <location>
        <begin position="1201"/>
        <end position="1214"/>
    </location>
</feature>
<evidence type="ECO:0000256" key="1">
    <source>
        <dbReference type="SAM" id="MobiDB-lite"/>
    </source>
</evidence>
<dbReference type="Proteomes" id="UP000008237">
    <property type="component" value="Unassembled WGS sequence"/>
</dbReference>
<feature type="compositionally biased region" description="Basic and acidic residues" evidence="1">
    <location>
        <begin position="1157"/>
        <end position="1167"/>
    </location>
</feature>
<accession>E2BJ48</accession>
<feature type="region of interest" description="Disordered" evidence="1">
    <location>
        <begin position="254"/>
        <end position="274"/>
    </location>
</feature>
<feature type="compositionally biased region" description="Basic and acidic residues" evidence="1">
    <location>
        <begin position="1131"/>
        <end position="1148"/>
    </location>
</feature>
<feature type="region of interest" description="Disordered" evidence="1">
    <location>
        <begin position="769"/>
        <end position="805"/>
    </location>
</feature>
<protein>
    <submittedName>
        <fullName evidence="2">Uncharacterized protein</fullName>
    </submittedName>
</protein>
<dbReference type="EMBL" id="GL448558">
    <property type="protein sequence ID" value="EFN84198.1"/>
    <property type="molecule type" value="Genomic_DNA"/>
</dbReference>
<feature type="compositionally biased region" description="Basic residues" evidence="1">
    <location>
        <begin position="871"/>
        <end position="890"/>
    </location>
</feature>
<feature type="compositionally biased region" description="Polar residues" evidence="1">
    <location>
        <begin position="788"/>
        <end position="805"/>
    </location>
</feature>
<gene>
    <name evidence="2" type="ORF">EAI_09986</name>
</gene>
<feature type="region of interest" description="Disordered" evidence="1">
    <location>
        <begin position="631"/>
        <end position="670"/>
    </location>
</feature>
<feature type="region of interest" description="Disordered" evidence="1">
    <location>
        <begin position="821"/>
        <end position="931"/>
    </location>
</feature>
<evidence type="ECO:0000313" key="3">
    <source>
        <dbReference type="Proteomes" id="UP000008237"/>
    </source>
</evidence>
<feature type="compositionally biased region" description="Basic and acidic residues" evidence="1">
    <location>
        <begin position="1275"/>
        <end position="1284"/>
    </location>
</feature>
<feature type="region of interest" description="Disordered" evidence="1">
    <location>
        <begin position="1131"/>
        <end position="1226"/>
    </location>
</feature>
<feature type="compositionally biased region" description="Basic residues" evidence="1">
    <location>
        <begin position="303"/>
        <end position="314"/>
    </location>
</feature>
<feature type="compositionally biased region" description="Basic and acidic residues" evidence="1">
    <location>
        <begin position="564"/>
        <end position="606"/>
    </location>
</feature>
<feature type="compositionally biased region" description="Basic and acidic residues" evidence="1">
    <location>
        <begin position="1078"/>
        <end position="1089"/>
    </location>
</feature>
<proteinExistence type="predicted"/>
<organism evidence="3">
    <name type="scientific">Harpegnathos saltator</name>
    <name type="common">Jerdon's jumping ant</name>
    <dbReference type="NCBI Taxonomy" id="610380"/>
    <lineage>
        <taxon>Eukaryota</taxon>
        <taxon>Metazoa</taxon>
        <taxon>Ecdysozoa</taxon>
        <taxon>Arthropoda</taxon>
        <taxon>Hexapoda</taxon>
        <taxon>Insecta</taxon>
        <taxon>Pterygota</taxon>
        <taxon>Neoptera</taxon>
        <taxon>Endopterygota</taxon>
        <taxon>Hymenoptera</taxon>
        <taxon>Apocrita</taxon>
        <taxon>Aculeata</taxon>
        <taxon>Formicoidea</taxon>
        <taxon>Formicidae</taxon>
        <taxon>Ponerinae</taxon>
        <taxon>Ponerini</taxon>
        <taxon>Harpegnathos</taxon>
    </lineage>
</organism>
<feature type="compositionally biased region" description="Polar residues" evidence="1">
    <location>
        <begin position="909"/>
        <end position="921"/>
    </location>
</feature>